<dbReference type="AlphaFoldDB" id="A0A6A5QT36"/>
<gene>
    <name evidence="2" type="ORF">BDU57DRAFT_592946</name>
</gene>
<dbReference type="OrthoDB" id="4507347at2759"/>
<dbReference type="EMBL" id="ML979133">
    <property type="protein sequence ID" value="KAF1918941.1"/>
    <property type="molecule type" value="Genomic_DNA"/>
</dbReference>
<proteinExistence type="predicted"/>
<reference evidence="2" key="1">
    <citation type="journal article" date="2020" name="Stud. Mycol.">
        <title>101 Dothideomycetes genomes: a test case for predicting lifestyles and emergence of pathogens.</title>
        <authorList>
            <person name="Haridas S."/>
            <person name="Albert R."/>
            <person name="Binder M."/>
            <person name="Bloem J."/>
            <person name="Labutti K."/>
            <person name="Salamov A."/>
            <person name="Andreopoulos B."/>
            <person name="Baker S."/>
            <person name="Barry K."/>
            <person name="Bills G."/>
            <person name="Bluhm B."/>
            <person name="Cannon C."/>
            <person name="Castanera R."/>
            <person name="Culley D."/>
            <person name="Daum C."/>
            <person name="Ezra D."/>
            <person name="Gonzalez J."/>
            <person name="Henrissat B."/>
            <person name="Kuo A."/>
            <person name="Liang C."/>
            <person name="Lipzen A."/>
            <person name="Lutzoni F."/>
            <person name="Magnuson J."/>
            <person name="Mondo S."/>
            <person name="Nolan M."/>
            <person name="Ohm R."/>
            <person name="Pangilinan J."/>
            <person name="Park H.-J."/>
            <person name="Ramirez L."/>
            <person name="Alfaro M."/>
            <person name="Sun H."/>
            <person name="Tritt A."/>
            <person name="Yoshinaga Y."/>
            <person name="Zwiers L.-H."/>
            <person name="Turgeon B."/>
            <person name="Goodwin S."/>
            <person name="Spatafora J."/>
            <person name="Crous P."/>
            <person name="Grigoriev I."/>
        </authorList>
    </citation>
    <scope>NUCLEOTIDE SEQUENCE</scope>
    <source>
        <strain evidence="2">HMLAC05119</strain>
    </source>
</reference>
<organism evidence="2 3">
    <name type="scientific">Ampelomyces quisqualis</name>
    <name type="common">Powdery mildew agent</name>
    <dbReference type="NCBI Taxonomy" id="50730"/>
    <lineage>
        <taxon>Eukaryota</taxon>
        <taxon>Fungi</taxon>
        <taxon>Dikarya</taxon>
        <taxon>Ascomycota</taxon>
        <taxon>Pezizomycotina</taxon>
        <taxon>Dothideomycetes</taxon>
        <taxon>Pleosporomycetidae</taxon>
        <taxon>Pleosporales</taxon>
        <taxon>Pleosporineae</taxon>
        <taxon>Phaeosphaeriaceae</taxon>
        <taxon>Ampelomyces</taxon>
    </lineage>
</organism>
<keyword evidence="3" id="KW-1185">Reference proteome</keyword>
<feature type="chain" id="PRO_5025520603" description="Lysine-specific metallo-endopeptidase domain-containing protein" evidence="1">
    <location>
        <begin position="23"/>
        <end position="330"/>
    </location>
</feature>
<keyword evidence="1" id="KW-0732">Signal</keyword>
<accession>A0A6A5QT36</accession>
<dbReference type="GO" id="GO:0008237">
    <property type="term" value="F:metallopeptidase activity"/>
    <property type="evidence" value="ECO:0007669"/>
    <property type="project" value="InterPro"/>
</dbReference>
<evidence type="ECO:0008006" key="4">
    <source>
        <dbReference type="Google" id="ProtNLM"/>
    </source>
</evidence>
<evidence type="ECO:0000256" key="1">
    <source>
        <dbReference type="SAM" id="SignalP"/>
    </source>
</evidence>
<sequence>MLFFRLIQFLAYQCLLLTSVLSYQIDQSCVDEGLDADLRDAMTSAFEMVDAARNRLNAEPMDQNTLELLGWLFGRKNQAPDTIVTNKIIDVFGAIRNAYRPETPRGNPVGLNDIVIFCNTARYRVKDAQKKLFEDSTNGEIIRFDEQICKGKRFPRDIMEKVALAVTTNPTSATGFVQPTQIQLCPWFVQWVKDHKYKMVKDAMMTSIGKTLIKLAGRAPFSFAQIDAFNLLDKVLLHEMMHGRAAWKTYDDHRDLIEVGLNDVELKSGYFGLHMVKAVAYGWSKATKLASESKVMGSPESPDANADSLALFGSSKYSNISTNLEACADA</sequence>
<dbReference type="Proteomes" id="UP000800096">
    <property type="component" value="Unassembled WGS sequence"/>
</dbReference>
<dbReference type="InterPro" id="IPR024079">
    <property type="entry name" value="MetalloPept_cat_dom_sf"/>
</dbReference>
<name>A0A6A5QT36_AMPQU</name>
<feature type="signal peptide" evidence="1">
    <location>
        <begin position="1"/>
        <end position="22"/>
    </location>
</feature>
<evidence type="ECO:0000313" key="3">
    <source>
        <dbReference type="Proteomes" id="UP000800096"/>
    </source>
</evidence>
<dbReference type="Gene3D" id="3.40.390.10">
    <property type="entry name" value="Collagenase (Catalytic Domain)"/>
    <property type="match status" value="1"/>
</dbReference>
<protein>
    <recommendedName>
        <fullName evidence="4">Lysine-specific metallo-endopeptidase domain-containing protein</fullName>
    </recommendedName>
</protein>
<evidence type="ECO:0000313" key="2">
    <source>
        <dbReference type="EMBL" id="KAF1918941.1"/>
    </source>
</evidence>